<dbReference type="OrthoDB" id="5984008at2759"/>
<evidence type="ECO:0000313" key="3">
    <source>
        <dbReference type="Proteomes" id="UP000198287"/>
    </source>
</evidence>
<dbReference type="Proteomes" id="UP000198287">
    <property type="component" value="Unassembled WGS sequence"/>
</dbReference>
<accession>A0A226DP51</accession>
<gene>
    <name evidence="2" type="ORF">Fcan01_19164</name>
</gene>
<reference evidence="2 3" key="1">
    <citation type="submission" date="2015-12" db="EMBL/GenBank/DDBJ databases">
        <title>The genome of Folsomia candida.</title>
        <authorList>
            <person name="Faddeeva A."/>
            <person name="Derks M.F."/>
            <person name="Anvar Y."/>
            <person name="Smit S."/>
            <person name="Van Straalen N."/>
            <person name="Roelofs D."/>
        </authorList>
    </citation>
    <scope>NUCLEOTIDE SEQUENCE [LARGE SCALE GENOMIC DNA]</scope>
    <source>
        <strain evidence="2 3">VU population</strain>
        <tissue evidence="2">Whole body</tissue>
    </source>
</reference>
<sequence>MLKIVGVLIASITAVLAVSSTVGSHADYLATCNSTSICPNHEVFCSEGVCRCPPNKAPVMIRWDLHCRDIVQIKRISTIEDHPWVISNASCLSSKKAVAKSSCRHSPCYSGILVDPLRSADEGGKFLDNCTITEATSVGQFKSGTWTNNSVMHHLAGNKTDLGLAIFNEPTLSPHVRAAIHFESILVGNYRNQVALGIGFPKSFDQERVHELGDR</sequence>
<proteinExistence type="predicted"/>
<dbReference type="EMBL" id="LNIX01000016">
    <property type="protein sequence ID" value="OXA46006.1"/>
    <property type="molecule type" value="Genomic_DNA"/>
</dbReference>
<organism evidence="2 3">
    <name type="scientific">Folsomia candida</name>
    <name type="common">Springtail</name>
    <dbReference type="NCBI Taxonomy" id="158441"/>
    <lineage>
        <taxon>Eukaryota</taxon>
        <taxon>Metazoa</taxon>
        <taxon>Ecdysozoa</taxon>
        <taxon>Arthropoda</taxon>
        <taxon>Hexapoda</taxon>
        <taxon>Collembola</taxon>
        <taxon>Entomobryomorpha</taxon>
        <taxon>Isotomoidea</taxon>
        <taxon>Isotomidae</taxon>
        <taxon>Proisotominae</taxon>
        <taxon>Folsomia</taxon>
    </lineage>
</organism>
<evidence type="ECO:0000313" key="2">
    <source>
        <dbReference type="EMBL" id="OXA46006.1"/>
    </source>
</evidence>
<evidence type="ECO:0000256" key="1">
    <source>
        <dbReference type="SAM" id="SignalP"/>
    </source>
</evidence>
<name>A0A226DP51_FOLCA</name>
<keyword evidence="1" id="KW-0732">Signal</keyword>
<keyword evidence="3" id="KW-1185">Reference proteome</keyword>
<dbReference type="AlphaFoldDB" id="A0A226DP51"/>
<feature type="chain" id="PRO_5012307882" evidence="1">
    <location>
        <begin position="18"/>
        <end position="215"/>
    </location>
</feature>
<protein>
    <submittedName>
        <fullName evidence="2">Uncharacterized protein</fullName>
    </submittedName>
</protein>
<comment type="caution">
    <text evidence="2">The sequence shown here is derived from an EMBL/GenBank/DDBJ whole genome shotgun (WGS) entry which is preliminary data.</text>
</comment>
<feature type="signal peptide" evidence="1">
    <location>
        <begin position="1"/>
        <end position="17"/>
    </location>
</feature>